<dbReference type="GO" id="GO:0019441">
    <property type="term" value="P:L-tryptophan catabolic process to kynurenine"/>
    <property type="evidence" value="ECO:0007669"/>
    <property type="project" value="InterPro"/>
</dbReference>
<name>A0A060ZQ71_9ACTN</name>
<dbReference type="GO" id="GO:0004061">
    <property type="term" value="F:arylformamidase activity"/>
    <property type="evidence" value="ECO:0007669"/>
    <property type="project" value="InterPro"/>
</dbReference>
<evidence type="ECO:0000256" key="1">
    <source>
        <dbReference type="SAM" id="MobiDB-lite"/>
    </source>
</evidence>
<reference evidence="2" key="1">
    <citation type="submission" date="2014-05" db="EMBL/GenBank/DDBJ databases">
        <authorList>
            <person name="Horn Fabian"/>
        </authorList>
    </citation>
    <scope>NUCLEOTIDE SEQUENCE</scope>
</reference>
<dbReference type="InterPro" id="IPR037175">
    <property type="entry name" value="KFase_sf"/>
</dbReference>
<dbReference type="Gene3D" id="3.50.30.50">
    <property type="entry name" value="Putative cyclase"/>
    <property type="match status" value="1"/>
</dbReference>
<dbReference type="InterPro" id="IPR007325">
    <property type="entry name" value="KFase/CYL"/>
</dbReference>
<gene>
    <name evidence="2" type="ORF">SIRAN2166</name>
</gene>
<dbReference type="PANTHER" id="PTHR34861:SF10">
    <property type="entry name" value="CYCLASE"/>
    <property type="match status" value="1"/>
</dbReference>
<protein>
    <submittedName>
        <fullName evidence="2">Cyclase</fullName>
    </submittedName>
</protein>
<dbReference type="PANTHER" id="PTHR34861">
    <property type="match status" value="1"/>
</dbReference>
<feature type="region of interest" description="Disordered" evidence="1">
    <location>
        <begin position="1"/>
        <end position="32"/>
    </location>
</feature>
<dbReference type="AlphaFoldDB" id="A0A060ZQ71"/>
<proteinExistence type="predicted"/>
<organism evidence="2">
    <name type="scientific">Streptomyces iranensis</name>
    <dbReference type="NCBI Taxonomy" id="576784"/>
    <lineage>
        <taxon>Bacteria</taxon>
        <taxon>Bacillati</taxon>
        <taxon>Actinomycetota</taxon>
        <taxon>Actinomycetes</taxon>
        <taxon>Kitasatosporales</taxon>
        <taxon>Streptomycetaceae</taxon>
        <taxon>Streptomyces</taxon>
        <taxon>Streptomyces violaceusniger group</taxon>
    </lineage>
</organism>
<dbReference type="SUPFAM" id="SSF102198">
    <property type="entry name" value="Putative cyclase"/>
    <property type="match status" value="1"/>
</dbReference>
<sequence length="306" mass="32349">MAVRFGAMDTQHTGTDAPEDPPSNWGRWGEDDERGTLNLITGEARTRGAAEARTGRTVSLALPIRPTPLISGPFAPSTQDASPVQQMMVYVGSPAPATADVMLVTNHHPRSTHLDALGHTIRDGRVYPGRPVDEAVTPAGARHGSTAAYAAGIATRGILLDLAADGPLPSGHAVTSRDFEAAEERQGVRLESGDALVVRCGWSMTPDPDRPMPGMSLDAVRWMHRRGVSLYAGDIGDAHPDLDPACPLPLHRVALPMMGLPLIDAAEVDELAAVCAELGRYAFLLTVAPPRIHGLTGVPVNPLAVF</sequence>
<accession>A0A060ZQ71</accession>
<dbReference type="HOGENOM" id="CLU_030671_0_0_11"/>
<dbReference type="Pfam" id="PF04199">
    <property type="entry name" value="Cyclase"/>
    <property type="match status" value="1"/>
</dbReference>
<evidence type="ECO:0000313" key="2">
    <source>
        <dbReference type="EMBL" id="CDR05197.1"/>
    </source>
</evidence>
<dbReference type="EMBL" id="LK022848">
    <property type="protein sequence ID" value="CDR05197.1"/>
    <property type="molecule type" value="Genomic_DNA"/>
</dbReference>